<evidence type="ECO:0000313" key="2">
    <source>
        <dbReference type="EMBL" id="KAJ1110506.1"/>
    </source>
</evidence>
<keyword evidence="3" id="KW-1185">Reference proteome</keyword>
<comment type="caution">
    <text evidence="2">The sequence shown here is derived from an EMBL/GenBank/DDBJ whole genome shotgun (WGS) entry which is preliminary data.</text>
</comment>
<feature type="region of interest" description="Disordered" evidence="1">
    <location>
        <begin position="1"/>
        <end position="76"/>
    </location>
</feature>
<reference evidence="2" key="1">
    <citation type="journal article" date="2022" name="bioRxiv">
        <title>Sequencing and chromosome-scale assembly of the giantPleurodeles waltlgenome.</title>
        <authorList>
            <person name="Brown T."/>
            <person name="Elewa A."/>
            <person name="Iarovenko S."/>
            <person name="Subramanian E."/>
            <person name="Araus A.J."/>
            <person name="Petzold A."/>
            <person name="Susuki M."/>
            <person name="Suzuki K.-i.T."/>
            <person name="Hayashi T."/>
            <person name="Toyoda A."/>
            <person name="Oliveira C."/>
            <person name="Osipova E."/>
            <person name="Leigh N.D."/>
            <person name="Simon A."/>
            <person name="Yun M.H."/>
        </authorList>
    </citation>
    <scope>NUCLEOTIDE SEQUENCE</scope>
    <source>
        <strain evidence="2">20211129_DDA</strain>
        <tissue evidence="2">Liver</tissue>
    </source>
</reference>
<proteinExistence type="predicted"/>
<name>A0AAV7N398_PLEWA</name>
<dbReference type="Proteomes" id="UP001066276">
    <property type="component" value="Chromosome 9"/>
</dbReference>
<accession>A0AAV7N398</accession>
<gene>
    <name evidence="2" type="ORF">NDU88_007857</name>
</gene>
<organism evidence="2 3">
    <name type="scientific">Pleurodeles waltl</name>
    <name type="common">Iberian ribbed newt</name>
    <dbReference type="NCBI Taxonomy" id="8319"/>
    <lineage>
        <taxon>Eukaryota</taxon>
        <taxon>Metazoa</taxon>
        <taxon>Chordata</taxon>
        <taxon>Craniata</taxon>
        <taxon>Vertebrata</taxon>
        <taxon>Euteleostomi</taxon>
        <taxon>Amphibia</taxon>
        <taxon>Batrachia</taxon>
        <taxon>Caudata</taxon>
        <taxon>Salamandroidea</taxon>
        <taxon>Salamandridae</taxon>
        <taxon>Pleurodelinae</taxon>
        <taxon>Pleurodeles</taxon>
    </lineage>
</organism>
<evidence type="ECO:0000313" key="3">
    <source>
        <dbReference type="Proteomes" id="UP001066276"/>
    </source>
</evidence>
<dbReference type="AlphaFoldDB" id="A0AAV7N398"/>
<protein>
    <submittedName>
        <fullName evidence="2">Uncharacterized protein</fullName>
    </submittedName>
</protein>
<sequence>MVCVPESKEKEKTPADRGESRSDEERRRTAVRATGERRREPDGKCPVCIRNSDSGAGGAPRSFQPRFRRSEAHTRK</sequence>
<evidence type="ECO:0000256" key="1">
    <source>
        <dbReference type="SAM" id="MobiDB-lite"/>
    </source>
</evidence>
<dbReference type="EMBL" id="JANPWB010000013">
    <property type="protein sequence ID" value="KAJ1110506.1"/>
    <property type="molecule type" value="Genomic_DNA"/>
</dbReference>
<feature type="compositionally biased region" description="Basic and acidic residues" evidence="1">
    <location>
        <begin position="1"/>
        <end position="43"/>
    </location>
</feature>